<dbReference type="EMBL" id="JAHWGI010001434">
    <property type="protein sequence ID" value="KAK3932126.1"/>
    <property type="molecule type" value="Genomic_DNA"/>
</dbReference>
<accession>A0AAE1I374</accession>
<sequence length="68" mass="7481">MDIVFTVHPPAFSTVLSHLLLSLRYPSDINSDCLATDSDGSFNMDIVLCIRHCESNSCHRKAENAGSK</sequence>
<evidence type="ECO:0000313" key="2">
    <source>
        <dbReference type="Proteomes" id="UP001219518"/>
    </source>
</evidence>
<evidence type="ECO:0000313" key="1">
    <source>
        <dbReference type="EMBL" id="KAK3932126.1"/>
    </source>
</evidence>
<organism evidence="1 2">
    <name type="scientific">Frankliniella fusca</name>
    <dbReference type="NCBI Taxonomy" id="407009"/>
    <lineage>
        <taxon>Eukaryota</taxon>
        <taxon>Metazoa</taxon>
        <taxon>Ecdysozoa</taxon>
        <taxon>Arthropoda</taxon>
        <taxon>Hexapoda</taxon>
        <taxon>Insecta</taxon>
        <taxon>Pterygota</taxon>
        <taxon>Neoptera</taxon>
        <taxon>Paraneoptera</taxon>
        <taxon>Thysanoptera</taxon>
        <taxon>Terebrantia</taxon>
        <taxon>Thripoidea</taxon>
        <taxon>Thripidae</taxon>
        <taxon>Frankliniella</taxon>
    </lineage>
</organism>
<gene>
    <name evidence="1" type="ORF">KUF71_011454</name>
</gene>
<keyword evidence="2" id="KW-1185">Reference proteome</keyword>
<name>A0AAE1I374_9NEOP</name>
<proteinExistence type="predicted"/>
<reference evidence="1" key="2">
    <citation type="journal article" date="2023" name="BMC Genomics">
        <title>Pest status, molecular evolution, and epigenetic factors derived from the genome assembly of Frankliniella fusca, a thysanopteran phytovirus vector.</title>
        <authorList>
            <person name="Catto M.A."/>
            <person name="Labadie P.E."/>
            <person name="Jacobson A.L."/>
            <person name="Kennedy G.G."/>
            <person name="Srinivasan R."/>
            <person name="Hunt B.G."/>
        </authorList>
    </citation>
    <scope>NUCLEOTIDE SEQUENCE</scope>
    <source>
        <strain evidence="1">PL_HMW_Pooled</strain>
    </source>
</reference>
<reference evidence="1" key="1">
    <citation type="submission" date="2021-07" db="EMBL/GenBank/DDBJ databases">
        <authorList>
            <person name="Catto M.A."/>
            <person name="Jacobson A."/>
            <person name="Kennedy G."/>
            <person name="Labadie P."/>
            <person name="Hunt B.G."/>
            <person name="Srinivasan R."/>
        </authorList>
    </citation>
    <scope>NUCLEOTIDE SEQUENCE</scope>
    <source>
        <strain evidence="1">PL_HMW_Pooled</strain>
        <tissue evidence="1">Head</tissue>
    </source>
</reference>
<protein>
    <submittedName>
        <fullName evidence="1">Piwi-like protein 4</fullName>
    </submittedName>
</protein>
<dbReference type="AlphaFoldDB" id="A0AAE1I374"/>
<comment type="caution">
    <text evidence="1">The sequence shown here is derived from an EMBL/GenBank/DDBJ whole genome shotgun (WGS) entry which is preliminary data.</text>
</comment>
<dbReference type="Proteomes" id="UP001219518">
    <property type="component" value="Unassembled WGS sequence"/>
</dbReference>